<evidence type="ECO:0000313" key="2">
    <source>
        <dbReference type="Proteomes" id="UP001497516"/>
    </source>
</evidence>
<protein>
    <submittedName>
        <fullName evidence="1">Uncharacterized protein</fullName>
    </submittedName>
</protein>
<evidence type="ECO:0000313" key="1">
    <source>
        <dbReference type="EMBL" id="CAL1357070.1"/>
    </source>
</evidence>
<proteinExistence type="predicted"/>
<name>A0AAV2CKH6_9ROSI</name>
<gene>
    <name evidence="1" type="ORF">LTRI10_LOCUS4729</name>
</gene>
<dbReference type="EMBL" id="OZ034813">
    <property type="protein sequence ID" value="CAL1357070.1"/>
    <property type="molecule type" value="Genomic_DNA"/>
</dbReference>
<reference evidence="1 2" key="1">
    <citation type="submission" date="2024-04" db="EMBL/GenBank/DDBJ databases">
        <authorList>
            <person name="Fracassetti M."/>
        </authorList>
    </citation>
    <scope>NUCLEOTIDE SEQUENCE [LARGE SCALE GENOMIC DNA]</scope>
</reference>
<keyword evidence="2" id="KW-1185">Reference proteome</keyword>
<accession>A0AAV2CKH6</accession>
<dbReference type="Proteomes" id="UP001497516">
    <property type="component" value="Chromosome 1"/>
</dbReference>
<organism evidence="1 2">
    <name type="scientific">Linum trigynum</name>
    <dbReference type="NCBI Taxonomy" id="586398"/>
    <lineage>
        <taxon>Eukaryota</taxon>
        <taxon>Viridiplantae</taxon>
        <taxon>Streptophyta</taxon>
        <taxon>Embryophyta</taxon>
        <taxon>Tracheophyta</taxon>
        <taxon>Spermatophyta</taxon>
        <taxon>Magnoliopsida</taxon>
        <taxon>eudicotyledons</taxon>
        <taxon>Gunneridae</taxon>
        <taxon>Pentapetalae</taxon>
        <taxon>rosids</taxon>
        <taxon>fabids</taxon>
        <taxon>Malpighiales</taxon>
        <taxon>Linaceae</taxon>
        <taxon>Linum</taxon>
    </lineage>
</organism>
<sequence length="194" mass="21956">MSHNVSEQASFPSHLNASSPFSLDLLCREFVMGSRHQDYQSLIAARLRYDLANIQSTSDSNLTPLHDDDSQQPPLLVRFIDLGRVRVEPGQREYFSPIGLGIPTLLHCPRHCRDELMEENCEGIVRGYESMVVGRVKAISVDGGQNCPSRGSSLQPIQRTTKYGLYPLVWLVTLGRRNPDSKEPLQWTESFWRA</sequence>
<dbReference type="AlphaFoldDB" id="A0AAV2CKH6"/>